<keyword evidence="2" id="KW-0472">Membrane</keyword>
<evidence type="ECO:0000313" key="4">
    <source>
        <dbReference type="Proteomes" id="UP000800094"/>
    </source>
</evidence>
<gene>
    <name evidence="3" type="ORF">BU26DRAFT_502323</name>
</gene>
<dbReference type="RefSeq" id="XP_033686709.1">
    <property type="nucleotide sequence ID" value="XM_033826629.1"/>
</dbReference>
<reference evidence="3" key="1">
    <citation type="journal article" date="2020" name="Stud. Mycol.">
        <title>101 Dothideomycetes genomes: a test case for predicting lifestyles and emergence of pathogens.</title>
        <authorList>
            <person name="Haridas S."/>
            <person name="Albert R."/>
            <person name="Binder M."/>
            <person name="Bloem J."/>
            <person name="Labutti K."/>
            <person name="Salamov A."/>
            <person name="Andreopoulos B."/>
            <person name="Baker S."/>
            <person name="Barry K."/>
            <person name="Bills G."/>
            <person name="Bluhm B."/>
            <person name="Cannon C."/>
            <person name="Castanera R."/>
            <person name="Culley D."/>
            <person name="Daum C."/>
            <person name="Ezra D."/>
            <person name="Gonzalez J."/>
            <person name="Henrissat B."/>
            <person name="Kuo A."/>
            <person name="Liang C."/>
            <person name="Lipzen A."/>
            <person name="Lutzoni F."/>
            <person name="Magnuson J."/>
            <person name="Mondo S."/>
            <person name="Nolan M."/>
            <person name="Ohm R."/>
            <person name="Pangilinan J."/>
            <person name="Park H.-J."/>
            <person name="Ramirez L."/>
            <person name="Alfaro M."/>
            <person name="Sun H."/>
            <person name="Tritt A."/>
            <person name="Yoshinaga Y."/>
            <person name="Zwiers L.-H."/>
            <person name="Turgeon B."/>
            <person name="Goodwin S."/>
            <person name="Spatafora J."/>
            <person name="Crous P."/>
            <person name="Grigoriev I."/>
        </authorList>
    </citation>
    <scope>NUCLEOTIDE SEQUENCE</scope>
    <source>
        <strain evidence="3">CBS 122368</strain>
    </source>
</reference>
<feature type="region of interest" description="Disordered" evidence="1">
    <location>
        <begin position="178"/>
        <end position="201"/>
    </location>
</feature>
<evidence type="ECO:0000313" key="3">
    <source>
        <dbReference type="EMBL" id="KAF2251705.1"/>
    </source>
</evidence>
<name>A0A6A6IMA7_9PLEO</name>
<dbReference type="Proteomes" id="UP000800094">
    <property type="component" value="Unassembled WGS sequence"/>
</dbReference>
<keyword evidence="2" id="KW-0812">Transmembrane</keyword>
<feature type="transmembrane region" description="Helical" evidence="2">
    <location>
        <begin position="39"/>
        <end position="62"/>
    </location>
</feature>
<keyword evidence="2" id="KW-1133">Transmembrane helix</keyword>
<feature type="compositionally biased region" description="Polar residues" evidence="1">
    <location>
        <begin position="178"/>
        <end position="188"/>
    </location>
</feature>
<feature type="compositionally biased region" description="Basic residues" evidence="1">
    <location>
        <begin position="192"/>
        <end position="201"/>
    </location>
</feature>
<protein>
    <submittedName>
        <fullName evidence="3">Uncharacterized protein</fullName>
    </submittedName>
</protein>
<evidence type="ECO:0000256" key="2">
    <source>
        <dbReference type="SAM" id="Phobius"/>
    </source>
</evidence>
<evidence type="ECO:0000256" key="1">
    <source>
        <dbReference type="SAM" id="MobiDB-lite"/>
    </source>
</evidence>
<accession>A0A6A6IMA7</accession>
<dbReference type="GeneID" id="54579959"/>
<feature type="transmembrane region" description="Helical" evidence="2">
    <location>
        <begin position="6"/>
        <end position="27"/>
    </location>
</feature>
<sequence>MSATIPIWLGILLAVAIPALIVLGWVCEELRVTCRRLGAGDVVGGVALLILSAISTPLGTLWKSRSRHSRPLVISRIVMRVATFYTPAAFEEPTHPRSVTLLARDILRYAAAAFPEQPLAPETGNPLCAGHPPPHEEPSRFSRFTNTYYRTSRITKTRLEQVTPRTNILSALNLTPPAQEQCNTSTREAANRRRRIPANTT</sequence>
<proteinExistence type="predicted"/>
<keyword evidence="4" id="KW-1185">Reference proteome</keyword>
<dbReference type="EMBL" id="ML987192">
    <property type="protein sequence ID" value="KAF2251705.1"/>
    <property type="molecule type" value="Genomic_DNA"/>
</dbReference>
<organism evidence="3 4">
    <name type="scientific">Trematosphaeria pertusa</name>
    <dbReference type="NCBI Taxonomy" id="390896"/>
    <lineage>
        <taxon>Eukaryota</taxon>
        <taxon>Fungi</taxon>
        <taxon>Dikarya</taxon>
        <taxon>Ascomycota</taxon>
        <taxon>Pezizomycotina</taxon>
        <taxon>Dothideomycetes</taxon>
        <taxon>Pleosporomycetidae</taxon>
        <taxon>Pleosporales</taxon>
        <taxon>Massarineae</taxon>
        <taxon>Trematosphaeriaceae</taxon>
        <taxon>Trematosphaeria</taxon>
    </lineage>
</organism>
<dbReference type="AlphaFoldDB" id="A0A6A6IMA7"/>